<evidence type="ECO:0000313" key="3">
    <source>
        <dbReference type="Proteomes" id="UP000306102"/>
    </source>
</evidence>
<dbReference type="EMBL" id="SDRB02012213">
    <property type="protein sequence ID" value="THF98406.1"/>
    <property type="molecule type" value="Genomic_DNA"/>
</dbReference>
<protein>
    <submittedName>
        <fullName evidence="1">Uncharacterized protein</fullName>
    </submittedName>
</protein>
<dbReference type="Proteomes" id="UP000306102">
    <property type="component" value="Unassembled WGS sequence"/>
</dbReference>
<evidence type="ECO:0000313" key="1">
    <source>
        <dbReference type="EMBL" id="THF98406.1"/>
    </source>
</evidence>
<dbReference type="PANTHER" id="PTHR34996:SF3">
    <property type="entry name" value="OS06G0327400 PROTEIN"/>
    <property type="match status" value="1"/>
</dbReference>
<evidence type="ECO:0000313" key="2">
    <source>
        <dbReference type="EMBL" id="THF99042.1"/>
    </source>
</evidence>
<reference evidence="1 3" key="1">
    <citation type="journal article" date="2018" name="Proc. Natl. Acad. Sci. U.S.A.">
        <title>Draft genome sequence of Camellia sinensis var. sinensis provides insights into the evolution of the tea genome and tea quality.</title>
        <authorList>
            <person name="Wei C."/>
            <person name="Yang H."/>
            <person name="Wang S."/>
            <person name="Zhao J."/>
            <person name="Liu C."/>
            <person name="Gao L."/>
            <person name="Xia E."/>
            <person name="Lu Y."/>
            <person name="Tai Y."/>
            <person name="She G."/>
            <person name="Sun J."/>
            <person name="Cao H."/>
            <person name="Tong W."/>
            <person name="Gao Q."/>
            <person name="Li Y."/>
            <person name="Deng W."/>
            <person name="Jiang X."/>
            <person name="Wang W."/>
            <person name="Chen Q."/>
            <person name="Zhang S."/>
            <person name="Li H."/>
            <person name="Wu J."/>
            <person name="Wang P."/>
            <person name="Li P."/>
            <person name="Shi C."/>
            <person name="Zheng F."/>
            <person name="Jian J."/>
            <person name="Huang B."/>
            <person name="Shan D."/>
            <person name="Shi M."/>
            <person name="Fang C."/>
            <person name="Yue Y."/>
            <person name="Li F."/>
            <person name="Li D."/>
            <person name="Wei S."/>
            <person name="Han B."/>
            <person name="Jiang C."/>
            <person name="Yin Y."/>
            <person name="Xia T."/>
            <person name="Zhang Z."/>
            <person name="Bennetzen J.L."/>
            <person name="Zhao S."/>
            <person name="Wan X."/>
        </authorList>
    </citation>
    <scope>NUCLEOTIDE SEQUENCE [LARGE SCALE GENOMIC DNA]</scope>
    <source>
        <strain evidence="3">cv. Shuchazao</strain>
        <tissue evidence="1">Leaf</tissue>
    </source>
</reference>
<name>A0A4V3WJV0_CAMSN</name>
<proteinExistence type="predicted"/>
<organism evidence="1 3">
    <name type="scientific">Camellia sinensis var. sinensis</name>
    <name type="common">China tea</name>
    <dbReference type="NCBI Taxonomy" id="542762"/>
    <lineage>
        <taxon>Eukaryota</taxon>
        <taxon>Viridiplantae</taxon>
        <taxon>Streptophyta</taxon>
        <taxon>Embryophyta</taxon>
        <taxon>Tracheophyta</taxon>
        <taxon>Spermatophyta</taxon>
        <taxon>Magnoliopsida</taxon>
        <taxon>eudicotyledons</taxon>
        <taxon>Gunneridae</taxon>
        <taxon>Pentapetalae</taxon>
        <taxon>asterids</taxon>
        <taxon>Ericales</taxon>
        <taxon>Theaceae</taxon>
        <taxon>Camellia</taxon>
    </lineage>
</organism>
<dbReference type="PANTHER" id="PTHR34996">
    <property type="entry name" value="OS06G0327400 PROTEIN"/>
    <property type="match status" value="1"/>
</dbReference>
<gene>
    <name evidence="2" type="ORF">TEA_000658</name>
    <name evidence="1" type="ORF">TEA_025694</name>
</gene>
<sequence length="128" mass="14932">MGHLTYNKVGNRSSTTGKRCFRLNPKRFSVQRLRAKFLYVFRIFSKWRCLYGHDLESIKKGVIKRSSSSRKESSSKRNLVTPNVSRADYRLRSFGRSNSFYSEAIADCLEFIKRTSISVDEYKSVDQV</sequence>
<accession>A0A4V3WJV0</accession>
<reference evidence="1" key="2">
    <citation type="submission" date="2019-04" db="EMBL/GenBank/DDBJ databases">
        <authorList>
            <person name="Wei C."/>
            <person name="Yang H."/>
            <person name="Wang S."/>
            <person name="Gao L."/>
            <person name="Liu C."/>
            <person name="Zhao J."/>
            <person name="Xia E."/>
            <person name="Wan X."/>
        </authorList>
    </citation>
    <scope>NUCLEOTIDE SEQUENCE</scope>
    <source>
        <tissue evidence="1">Leaf</tissue>
    </source>
</reference>
<keyword evidence="3" id="KW-1185">Reference proteome</keyword>
<comment type="caution">
    <text evidence="1">The sequence shown here is derived from an EMBL/GenBank/DDBJ whole genome shotgun (WGS) entry which is preliminary data.</text>
</comment>
<dbReference type="EMBL" id="SDRB02012058">
    <property type="protein sequence ID" value="THF99042.1"/>
    <property type="molecule type" value="Genomic_DNA"/>
</dbReference>
<dbReference type="AlphaFoldDB" id="A0A4V3WJV0"/>